<evidence type="ECO:0000256" key="1">
    <source>
        <dbReference type="SAM" id="MobiDB-lite"/>
    </source>
</evidence>
<feature type="compositionally biased region" description="Polar residues" evidence="1">
    <location>
        <begin position="371"/>
        <end position="395"/>
    </location>
</feature>
<dbReference type="Proteomes" id="UP000054549">
    <property type="component" value="Unassembled WGS sequence"/>
</dbReference>
<dbReference type="HOGENOM" id="CLU_474037_0_0_1"/>
<dbReference type="EMBL" id="KN818704">
    <property type="protein sequence ID" value="KIL54550.1"/>
    <property type="molecule type" value="Genomic_DNA"/>
</dbReference>
<reference evidence="2 3" key="1">
    <citation type="submission" date="2014-04" db="EMBL/GenBank/DDBJ databases">
        <title>Evolutionary Origins and Diversification of the Mycorrhizal Mutualists.</title>
        <authorList>
            <consortium name="DOE Joint Genome Institute"/>
            <consortium name="Mycorrhizal Genomics Consortium"/>
            <person name="Kohler A."/>
            <person name="Kuo A."/>
            <person name="Nagy L.G."/>
            <person name="Floudas D."/>
            <person name="Copeland A."/>
            <person name="Barry K.W."/>
            <person name="Cichocki N."/>
            <person name="Veneault-Fourrey C."/>
            <person name="LaButti K."/>
            <person name="Lindquist E.A."/>
            <person name="Lipzen A."/>
            <person name="Lundell T."/>
            <person name="Morin E."/>
            <person name="Murat C."/>
            <person name="Riley R."/>
            <person name="Ohm R."/>
            <person name="Sun H."/>
            <person name="Tunlid A."/>
            <person name="Henrissat B."/>
            <person name="Grigoriev I.V."/>
            <person name="Hibbett D.S."/>
            <person name="Martin F."/>
        </authorList>
    </citation>
    <scope>NUCLEOTIDE SEQUENCE [LARGE SCALE GENOMIC DNA]</scope>
    <source>
        <strain evidence="2 3">Koide BX008</strain>
    </source>
</reference>
<name>A0A0C2RWC9_AMAMK</name>
<keyword evidence="3" id="KW-1185">Reference proteome</keyword>
<dbReference type="AlphaFoldDB" id="A0A0C2RWC9"/>
<evidence type="ECO:0000313" key="3">
    <source>
        <dbReference type="Proteomes" id="UP000054549"/>
    </source>
</evidence>
<feature type="region of interest" description="Disordered" evidence="1">
    <location>
        <begin position="360"/>
        <end position="446"/>
    </location>
</feature>
<accession>A0A0C2RWC9</accession>
<organism evidence="2 3">
    <name type="scientific">Amanita muscaria (strain Koide BX008)</name>
    <dbReference type="NCBI Taxonomy" id="946122"/>
    <lineage>
        <taxon>Eukaryota</taxon>
        <taxon>Fungi</taxon>
        <taxon>Dikarya</taxon>
        <taxon>Basidiomycota</taxon>
        <taxon>Agaricomycotina</taxon>
        <taxon>Agaricomycetes</taxon>
        <taxon>Agaricomycetidae</taxon>
        <taxon>Agaricales</taxon>
        <taxon>Pluteineae</taxon>
        <taxon>Amanitaceae</taxon>
        <taxon>Amanita</taxon>
    </lineage>
</organism>
<dbReference type="OrthoDB" id="3235325at2759"/>
<dbReference type="InParanoid" id="A0A0C2RWC9"/>
<proteinExistence type="predicted"/>
<protein>
    <submittedName>
        <fullName evidence="2">Uncharacterized protein</fullName>
    </submittedName>
</protein>
<feature type="compositionally biased region" description="Basic and acidic residues" evidence="1">
    <location>
        <begin position="546"/>
        <end position="561"/>
    </location>
</feature>
<feature type="region of interest" description="Disordered" evidence="1">
    <location>
        <begin position="1"/>
        <end position="42"/>
    </location>
</feature>
<sequence length="575" mass="62048">MYQGYGSASNYGSNHRAQQSTNLSYGRNHGYGPTVQSEPQTNSNYDLTIDLLRHATLEALLNSGNEEISRIYAEAEEAPELRKQVIKLETQVDVLKALQKDQAIMMMNMNMNNNTAAAANPLPVLETQVKLQNREVALRAAFPMAFNQAITVTSKQHDEYPEVTFWLHDEWSTYKKKRNTGSRYRFLQDKDGEEITEARLNEIRAFLLGAFNELQELLGDNKALPQTWANATKGRAVINACHSELHSTVPAKRAVPSESSKRSIKKIKVKQERFKIPEIRDPFASMDTNTTPTNNQVTSINNVAPASVSSFNQASSTAFDTNTMPAASSSGSSPDLESGAFQFNVPSMVLSTSNTIPTIPSMPSGVPVPSALTNNSSGPTPNAQPLNSESASNAVKPTPATPDIHSIQAPSALDTSSTSGSGAQPSLSTGATAKEASKSGTLPNQEANNVVKPSHLLSVPFVQAPQGQQVIKLTGPLPPQQPSTENPATKGGKKRGRKPTDVEIDPNTTNPKELFGLVWLSSLEPNAPRSMMALNAAWKALGESGKKPYKEQSKGLISERKGKGKAVVEEGEAAE</sequence>
<feature type="compositionally biased region" description="Polar residues" evidence="1">
    <location>
        <begin position="413"/>
        <end position="431"/>
    </location>
</feature>
<feature type="compositionally biased region" description="Polar residues" evidence="1">
    <location>
        <begin position="1"/>
        <end position="25"/>
    </location>
</feature>
<evidence type="ECO:0000313" key="2">
    <source>
        <dbReference type="EMBL" id="KIL54550.1"/>
    </source>
</evidence>
<feature type="region of interest" description="Disordered" evidence="1">
    <location>
        <begin position="472"/>
        <end position="511"/>
    </location>
</feature>
<feature type="region of interest" description="Disordered" evidence="1">
    <location>
        <begin position="546"/>
        <end position="575"/>
    </location>
</feature>
<gene>
    <name evidence="2" type="ORF">M378DRAFT_201167</name>
</gene>